<dbReference type="PANTHER" id="PTHR12956">
    <property type="entry name" value="ALKALINE CERAMIDASE-RELATED"/>
    <property type="match status" value="1"/>
</dbReference>
<feature type="region of interest" description="Disordered" evidence="1">
    <location>
        <begin position="1"/>
        <end position="40"/>
    </location>
</feature>
<proteinExistence type="predicted"/>
<dbReference type="Pfam" id="PF04765">
    <property type="entry name" value="TOD1_MUCI70"/>
    <property type="match status" value="1"/>
</dbReference>
<feature type="compositionally biased region" description="Basic residues" evidence="1">
    <location>
        <begin position="536"/>
        <end position="555"/>
    </location>
</feature>
<keyword evidence="2" id="KW-0472">Membrane</keyword>
<dbReference type="AlphaFoldDB" id="A0A0E0C108"/>
<reference evidence="4" key="1">
    <citation type="submission" date="2015-04" db="UniProtKB">
        <authorList>
            <consortium name="EnsemblPlants"/>
        </authorList>
    </citation>
    <scope>IDENTIFICATION</scope>
</reference>
<feature type="region of interest" description="Disordered" evidence="1">
    <location>
        <begin position="500"/>
        <end position="565"/>
    </location>
</feature>
<keyword evidence="5" id="KW-1185">Reference proteome</keyword>
<protein>
    <recommendedName>
        <fullName evidence="3">TOD1/MUCI70 glycosyltransferase-like domain-containing protein</fullName>
    </recommendedName>
</protein>
<evidence type="ECO:0000259" key="3">
    <source>
        <dbReference type="Pfam" id="PF04765"/>
    </source>
</evidence>
<dbReference type="InterPro" id="IPR048354">
    <property type="entry name" value="TOD1_MUCI70_glycTrfase_dom"/>
</dbReference>
<dbReference type="EnsemblPlants" id="OMERI01G11890.1">
    <property type="protein sequence ID" value="OMERI01G11890.1"/>
    <property type="gene ID" value="OMERI01G11890"/>
</dbReference>
<sequence length="565" mass="63441">MSGVASLGLRSSGSYGSLQQSNGQSPAPAPSPPLAARKAGKMSFGGAGAGGRGLLSARICKLTSRRRRILLLLLVAAAVLFCFLFSSLVSKDEDAPPGIETMLGISDQVRSFVNPGLSWSFPPSIVLEHHPCENFSFSPPPIDRKRTGPRPCPVCYVPVEQALALMPGAPSASPVLRSLNYLSGDNLISKESNHGSLFGGYPSLEERDKSYDIKDSMTVHCGFARGKIPGVNTGFDIDRADLSEMWQCQGIVVASAIFGNYDIMQQPENISVFSKDTVCFFMFLDEETEAAIKNTTKIDNSKRIGLWRVVVVRNLPYSDARRNGKVPKLLLHRLFPNVRYSIWIDGKLKLVRDPYQLLERFLWRKNVSFAISRHYRRFDVFEEAEANKVGGKYDNASIDYQIEFYKREGLTHYSSAKLPITSDVPEGCVIIREHIPITNLFTCLWFNEVDRFTSRDQLSFSTVRDKIRKRVNWTADMFLDCERRDFVVQAYHRELWEQILRSPPPPQPRLARQQPRKMLPDNTAKEPGKASGSKRVSAKRTRDKKSGSKRAHRSKVTGGKEFIQL</sequence>
<keyword evidence="2" id="KW-1133">Transmembrane helix</keyword>
<name>A0A0E0C108_9ORYZ</name>
<reference evidence="4" key="2">
    <citation type="submission" date="2018-05" db="EMBL/GenBank/DDBJ databases">
        <title>OmerRS3 (Oryza meridionalis Reference Sequence Version 3).</title>
        <authorList>
            <person name="Zhang J."/>
            <person name="Kudrna D."/>
            <person name="Lee S."/>
            <person name="Talag J."/>
            <person name="Welchert J."/>
            <person name="Wing R.A."/>
        </authorList>
    </citation>
    <scope>NUCLEOTIDE SEQUENCE [LARGE SCALE GENOMIC DNA]</scope>
    <source>
        <strain evidence="4">cv. OR44</strain>
    </source>
</reference>
<evidence type="ECO:0000313" key="4">
    <source>
        <dbReference type="EnsemblPlants" id="OMERI01G11890.1"/>
    </source>
</evidence>
<dbReference type="PANTHER" id="PTHR12956:SF75">
    <property type="entry name" value="OS01G0304300 PROTEIN"/>
    <property type="match status" value="1"/>
</dbReference>
<dbReference type="Proteomes" id="UP000008021">
    <property type="component" value="Chromosome 1"/>
</dbReference>
<dbReference type="HOGENOM" id="CLU_027685_2_0_1"/>
<evidence type="ECO:0000256" key="1">
    <source>
        <dbReference type="SAM" id="MobiDB-lite"/>
    </source>
</evidence>
<accession>A0A0E0C108</accession>
<evidence type="ECO:0000313" key="5">
    <source>
        <dbReference type="Proteomes" id="UP000008021"/>
    </source>
</evidence>
<dbReference type="Gramene" id="OMERI01G11890.1">
    <property type="protein sequence ID" value="OMERI01G11890.1"/>
    <property type="gene ID" value="OMERI01G11890"/>
</dbReference>
<keyword evidence="2" id="KW-0812">Transmembrane</keyword>
<organism evidence="4">
    <name type="scientific">Oryza meridionalis</name>
    <dbReference type="NCBI Taxonomy" id="40149"/>
    <lineage>
        <taxon>Eukaryota</taxon>
        <taxon>Viridiplantae</taxon>
        <taxon>Streptophyta</taxon>
        <taxon>Embryophyta</taxon>
        <taxon>Tracheophyta</taxon>
        <taxon>Spermatophyta</taxon>
        <taxon>Magnoliopsida</taxon>
        <taxon>Liliopsida</taxon>
        <taxon>Poales</taxon>
        <taxon>Poaceae</taxon>
        <taxon>BOP clade</taxon>
        <taxon>Oryzoideae</taxon>
        <taxon>Oryzeae</taxon>
        <taxon>Oryzinae</taxon>
        <taxon>Oryza</taxon>
    </lineage>
</organism>
<feature type="domain" description="TOD1/MUCI70 glycosyltransferase-like" evidence="3">
    <location>
        <begin position="179"/>
        <end position="492"/>
    </location>
</feature>
<dbReference type="InterPro" id="IPR006852">
    <property type="entry name" value="TOD1_MUCI70"/>
</dbReference>
<feature type="compositionally biased region" description="Low complexity" evidence="1">
    <location>
        <begin position="1"/>
        <end position="26"/>
    </location>
</feature>
<evidence type="ECO:0000256" key="2">
    <source>
        <dbReference type="SAM" id="Phobius"/>
    </source>
</evidence>
<feature type="transmembrane region" description="Helical" evidence="2">
    <location>
        <begin position="69"/>
        <end position="89"/>
    </location>
</feature>